<reference evidence="2 3" key="1">
    <citation type="submission" date="2021-05" db="EMBL/GenBank/DDBJ databases">
        <title>Whole genome sequence of Curtobacterium flaccumfaciens pv. flaccumfaciens strain CFBP 8819.</title>
        <authorList>
            <person name="Osdaghi E."/>
            <person name="Taghouti G."/>
            <person name="Portier P."/>
            <person name="Fazliarab A."/>
            <person name="Taghavi S.M."/>
            <person name="Briand M."/>
            <person name="Le-Saux M."/>
            <person name="Jacques M.-A."/>
        </authorList>
    </citation>
    <scope>NUCLEOTIDE SEQUENCE [LARGE SCALE GENOMIC DNA]</scope>
    <source>
        <strain evidence="2 3">CFBP 8819</strain>
    </source>
</reference>
<evidence type="ECO:0000313" key="3">
    <source>
        <dbReference type="Proteomes" id="UP001519641"/>
    </source>
</evidence>
<evidence type="ECO:0000313" key="2">
    <source>
        <dbReference type="EMBL" id="MBT1588918.1"/>
    </source>
</evidence>
<evidence type="ECO:0000256" key="1">
    <source>
        <dbReference type="SAM" id="Phobius"/>
    </source>
</evidence>
<dbReference type="Proteomes" id="UP001519641">
    <property type="component" value="Unassembled WGS sequence"/>
</dbReference>
<dbReference type="RefSeq" id="WP_214530158.1">
    <property type="nucleotide sequence ID" value="NZ_JAHEWO010000015.1"/>
</dbReference>
<organism evidence="2 3">
    <name type="scientific">Curtobacterium aurantiacum</name>
    <dbReference type="NCBI Taxonomy" id="3236919"/>
    <lineage>
        <taxon>Bacteria</taxon>
        <taxon>Bacillati</taxon>
        <taxon>Actinomycetota</taxon>
        <taxon>Actinomycetes</taxon>
        <taxon>Micrococcales</taxon>
        <taxon>Microbacteriaceae</taxon>
        <taxon>Curtobacterium</taxon>
    </lineage>
</organism>
<accession>A0ABS5VHG5</accession>
<keyword evidence="1" id="KW-0472">Membrane</keyword>
<keyword evidence="1" id="KW-0812">Transmembrane</keyword>
<sequence length="84" mass="9236">MSNLVLNGALYSQSAITDGVESMRDRLALKQDRVVVLVLIAIALLLAVGLITAWWITCQNKGMYPAMDMPSFSAGGTWKVYCRK</sequence>
<keyword evidence="1" id="KW-1133">Transmembrane helix</keyword>
<protein>
    <submittedName>
        <fullName evidence="2">Uncharacterized protein</fullName>
    </submittedName>
</protein>
<feature type="transmembrane region" description="Helical" evidence="1">
    <location>
        <begin position="34"/>
        <end position="56"/>
    </location>
</feature>
<comment type="caution">
    <text evidence="2">The sequence shown here is derived from an EMBL/GenBank/DDBJ whole genome shotgun (WGS) entry which is preliminary data.</text>
</comment>
<proteinExistence type="predicted"/>
<dbReference type="EMBL" id="JAHEWS010000023">
    <property type="protein sequence ID" value="MBT1588918.1"/>
    <property type="molecule type" value="Genomic_DNA"/>
</dbReference>
<gene>
    <name evidence="2" type="ORF">KK097_13955</name>
</gene>
<keyword evidence="3" id="KW-1185">Reference proteome</keyword>
<name>A0ABS5VHG5_9MICO</name>